<reference evidence="3 4" key="1">
    <citation type="submission" date="2019-02" db="EMBL/GenBank/DDBJ databases">
        <title>Deep-cultivation of Planctomycetes and their phenomic and genomic characterization uncovers novel biology.</title>
        <authorList>
            <person name="Wiegand S."/>
            <person name="Jogler M."/>
            <person name="Boedeker C."/>
            <person name="Pinto D."/>
            <person name="Vollmers J."/>
            <person name="Rivas-Marin E."/>
            <person name="Kohn T."/>
            <person name="Peeters S.H."/>
            <person name="Heuer A."/>
            <person name="Rast P."/>
            <person name="Oberbeckmann S."/>
            <person name="Bunk B."/>
            <person name="Jeske O."/>
            <person name="Meyerdierks A."/>
            <person name="Storesund J.E."/>
            <person name="Kallscheuer N."/>
            <person name="Luecker S."/>
            <person name="Lage O.M."/>
            <person name="Pohl T."/>
            <person name="Merkel B.J."/>
            <person name="Hornburger P."/>
            <person name="Mueller R.-W."/>
            <person name="Bruemmer F."/>
            <person name="Labrenz M."/>
            <person name="Spormann A.M."/>
            <person name="Op den Camp H."/>
            <person name="Overmann J."/>
            <person name="Amann R."/>
            <person name="Jetten M.S.M."/>
            <person name="Mascher T."/>
            <person name="Medema M.H."/>
            <person name="Devos D.P."/>
            <person name="Kaster A.-K."/>
            <person name="Ovreas L."/>
            <person name="Rohde M."/>
            <person name="Galperin M.Y."/>
            <person name="Jogler C."/>
        </authorList>
    </citation>
    <scope>NUCLEOTIDE SEQUENCE [LARGE SCALE GENOMIC DNA]</scope>
    <source>
        <strain evidence="3 4">Spa11</strain>
    </source>
</reference>
<evidence type="ECO:0008006" key="5">
    <source>
        <dbReference type="Google" id="ProtNLM"/>
    </source>
</evidence>
<keyword evidence="4" id="KW-1185">Reference proteome</keyword>
<name>A0A518KAK2_9BACT</name>
<dbReference type="AlphaFoldDB" id="A0A518KAK2"/>
<feature type="compositionally biased region" description="Pro residues" evidence="1">
    <location>
        <begin position="119"/>
        <end position="136"/>
    </location>
</feature>
<proteinExistence type="predicted"/>
<feature type="transmembrane region" description="Helical" evidence="2">
    <location>
        <begin position="193"/>
        <end position="222"/>
    </location>
</feature>
<keyword evidence="2" id="KW-1133">Transmembrane helix</keyword>
<keyword evidence="2" id="KW-0472">Membrane</keyword>
<evidence type="ECO:0000256" key="2">
    <source>
        <dbReference type="SAM" id="Phobius"/>
    </source>
</evidence>
<evidence type="ECO:0000313" key="3">
    <source>
        <dbReference type="EMBL" id="QDV74810.1"/>
    </source>
</evidence>
<evidence type="ECO:0000313" key="4">
    <source>
        <dbReference type="Proteomes" id="UP000316426"/>
    </source>
</evidence>
<feature type="region of interest" description="Disordered" evidence="1">
    <location>
        <begin position="78"/>
        <end position="136"/>
    </location>
</feature>
<dbReference type="Proteomes" id="UP000316426">
    <property type="component" value="Chromosome"/>
</dbReference>
<accession>A0A518KAK2</accession>
<protein>
    <recommendedName>
        <fullName evidence="5">DUF4282 domain-containing protein</fullName>
    </recommendedName>
</protein>
<organism evidence="3 4">
    <name type="scientific">Botrimarina mediterranea</name>
    <dbReference type="NCBI Taxonomy" id="2528022"/>
    <lineage>
        <taxon>Bacteria</taxon>
        <taxon>Pseudomonadati</taxon>
        <taxon>Planctomycetota</taxon>
        <taxon>Planctomycetia</taxon>
        <taxon>Pirellulales</taxon>
        <taxon>Lacipirellulaceae</taxon>
        <taxon>Botrimarina</taxon>
    </lineage>
</organism>
<dbReference type="KEGG" id="bmei:Spa11_30190"/>
<feature type="transmembrane region" description="Helical" evidence="2">
    <location>
        <begin position="159"/>
        <end position="181"/>
    </location>
</feature>
<dbReference type="RefSeq" id="WP_145113536.1">
    <property type="nucleotide sequence ID" value="NZ_CP036349.1"/>
</dbReference>
<sequence>MSIKVACLECNRVYEIPDTAAGRKGKCECGAVLNVPAKPTPVSDKPRPPRTLEEAAAIAEKQREPVYDPAGIAELADQSRKARNAEAAELPEPDIYADGATPPPLPPAEQNSADGEPPALTPPPLPAFDSSPPAPRQGPAVVRNYGNLRRLCGVLRLQATIVLWVSILSAVLIVIAAIASTGDQITAAISSGLWARFFAIVVFPIISVAIDLAIGFTIYVLLNAIAEFLYVQMDIEENTRH</sequence>
<evidence type="ECO:0000256" key="1">
    <source>
        <dbReference type="SAM" id="MobiDB-lite"/>
    </source>
</evidence>
<gene>
    <name evidence="3" type="ORF">Spa11_30190</name>
</gene>
<keyword evidence="2" id="KW-0812">Transmembrane</keyword>
<dbReference type="EMBL" id="CP036349">
    <property type="protein sequence ID" value="QDV74810.1"/>
    <property type="molecule type" value="Genomic_DNA"/>
</dbReference>